<keyword evidence="2" id="KW-1185">Reference proteome</keyword>
<name>A0A3D9LFT6_MARFU</name>
<dbReference type="EMBL" id="QREG01000001">
    <property type="protein sequence ID" value="REE05488.1"/>
    <property type="molecule type" value="Genomic_DNA"/>
</dbReference>
<evidence type="ECO:0000313" key="1">
    <source>
        <dbReference type="EMBL" id="REE05488.1"/>
    </source>
</evidence>
<sequence length="75" mass="8743">MNVKERIKERVNDINDPRLLDELLKAVELEYEIEHVEELTDLEKKAIDEGISDAEIGKLHTNSEASQLVKEWLKK</sequence>
<proteinExistence type="predicted"/>
<dbReference type="RefSeq" id="WP_115866014.1">
    <property type="nucleotide sequence ID" value="NZ_QREG01000001.1"/>
</dbReference>
<gene>
    <name evidence="1" type="ORF">C7460_1013</name>
</gene>
<protein>
    <submittedName>
        <fullName evidence="1">Uncharacterized protein</fullName>
    </submittedName>
</protein>
<comment type="caution">
    <text evidence="1">The sequence shown here is derived from an EMBL/GenBank/DDBJ whole genome shotgun (WGS) entry which is preliminary data.</text>
</comment>
<dbReference type="Proteomes" id="UP000256779">
    <property type="component" value="Unassembled WGS sequence"/>
</dbReference>
<dbReference type="AlphaFoldDB" id="A0A3D9LFT6"/>
<dbReference type="OrthoDB" id="982851at2"/>
<organism evidence="1 2">
    <name type="scientific">Marinoscillum furvescens DSM 4134</name>
    <dbReference type="NCBI Taxonomy" id="1122208"/>
    <lineage>
        <taxon>Bacteria</taxon>
        <taxon>Pseudomonadati</taxon>
        <taxon>Bacteroidota</taxon>
        <taxon>Cytophagia</taxon>
        <taxon>Cytophagales</taxon>
        <taxon>Reichenbachiellaceae</taxon>
        <taxon>Marinoscillum</taxon>
    </lineage>
</organism>
<reference evidence="1 2" key="1">
    <citation type="submission" date="2018-07" db="EMBL/GenBank/DDBJ databases">
        <title>Genomic Encyclopedia of Type Strains, Phase IV (KMG-IV): sequencing the most valuable type-strain genomes for metagenomic binning, comparative biology and taxonomic classification.</title>
        <authorList>
            <person name="Goeker M."/>
        </authorList>
    </citation>
    <scope>NUCLEOTIDE SEQUENCE [LARGE SCALE GENOMIC DNA]</scope>
    <source>
        <strain evidence="1 2">DSM 4134</strain>
    </source>
</reference>
<accession>A0A3D9LFT6</accession>
<evidence type="ECO:0000313" key="2">
    <source>
        <dbReference type="Proteomes" id="UP000256779"/>
    </source>
</evidence>